<keyword evidence="6 8" id="KW-0175">Coiled coil</keyword>
<evidence type="ECO:0000256" key="5">
    <source>
        <dbReference type="ARBA" id="ARBA00022927"/>
    </source>
</evidence>
<evidence type="ECO:0000256" key="8">
    <source>
        <dbReference type="SAM" id="Coils"/>
    </source>
</evidence>
<dbReference type="PANTHER" id="PTHR23306:SF3">
    <property type="entry name" value="TUMOR SUPPRESSOR PROTEIN 101"/>
    <property type="match status" value="1"/>
</dbReference>
<feature type="domain" description="SB" evidence="9">
    <location>
        <begin position="326"/>
        <end position="392"/>
    </location>
</feature>
<dbReference type="InterPro" id="IPR016135">
    <property type="entry name" value="UBQ-conjugating_enzyme/RWD"/>
</dbReference>
<dbReference type="InterPro" id="IPR008883">
    <property type="entry name" value="UEV_N"/>
</dbReference>
<evidence type="ECO:0008006" key="13">
    <source>
        <dbReference type="Google" id="ProtNLM"/>
    </source>
</evidence>
<evidence type="ECO:0000256" key="6">
    <source>
        <dbReference type="ARBA" id="ARBA00023054"/>
    </source>
</evidence>
<evidence type="ECO:0000313" key="12">
    <source>
        <dbReference type="Proteomes" id="UP001159042"/>
    </source>
</evidence>
<keyword evidence="4" id="KW-0967">Endosome</keyword>
<dbReference type="InterPro" id="IPR052070">
    <property type="entry name" value="ESCRT-I_UEV_domain"/>
</dbReference>
<dbReference type="Gene3D" id="6.10.250.370">
    <property type="match status" value="1"/>
</dbReference>
<dbReference type="PROSITE" id="PS51322">
    <property type="entry name" value="UEV"/>
    <property type="match status" value="1"/>
</dbReference>
<comment type="similarity">
    <text evidence="2">Belongs to the ubiquitin-conjugating enzyme family. UEV subfamily.</text>
</comment>
<evidence type="ECO:0000256" key="2">
    <source>
        <dbReference type="ARBA" id="ARBA00009594"/>
    </source>
</evidence>
<dbReference type="EMBL" id="JANEYG010000007">
    <property type="protein sequence ID" value="KAJ8922135.1"/>
    <property type="molecule type" value="Genomic_DNA"/>
</dbReference>
<evidence type="ECO:0000256" key="1">
    <source>
        <dbReference type="ARBA" id="ARBA00004177"/>
    </source>
</evidence>
<evidence type="ECO:0000256" key="7">
    <source>
        <dbReference type="PROSITE-ProRule" id="PRU00644"/>
    </source>
</evidence>
<dbReference type="Gene3D" id="3.10.110.10">
    <property type="entry name" value="Ubiquitin Conjugating Enzyme"/>
    <property type="match status" value="1"/>
</dbReference>
<evidence type="ECO:0000259" key="9">
    <source>
        <dbReference type="PROSITE" id="PS51312"/>
    </source>
</evidence>
<protein>
    <recommendedName>
        <fullName evidence="13">Tumor susceptibility gene 101 protein</fullName>
    </recommendedName>
</protein>
<evidence type="ECO:0000259" key="10">
    <source>
        <dbReference type="PROSITE" id="PS51322"/>
    </source>
</evidence>
<dbReference type="Pfam" id="PF09454">
    <property type="entry name" value="Vps23_core"/>
    <property type="match status" value="1"/>
</dbReference>
<keyword evidence="3 7" id="KW-0813">Transport</keyword>
<dbReference type="PANTHER" id="PTHR23306">
    <property type="entry name" value="TUMOR SUSCEPTIBILITY GENE 101 PROTEIN-RELATED"/>
    <property type="match status" value="1"/>
</dbReference>
<dbReference type="Proteomes" id="UP001159042">
    <property type="component" value="Unassembled WGS sequence"/>
</dbReference>
<sequence length="392" mass="44344">MAVDTERLRQWLSNYHNPDVAYRDILRVTNQYRGLHPEQDVYTFNDGTRMELVNLSGTIPVRYRGAVYNIPICIWLIDTHPKNAPICYVKPTPDMSIKVSMFVDQNGKIYLPYLHDWLPNSSDLIGLIQVLIVTFGEQPPVFAKAKDSDMPYPPNSFMAPGGSYNIPPYPPTSYPPSSTGFGGYPPYPPSSNTSFPGYPPYTAPYPPYPPANNFGGPSPGVGTGTIKDEHIRESLLTAIEEKLLRRMKEQFQQNQAELETLKRTQEELKQGKAKLDSILSRLEKEQNDLDKNITLLKDKEQELNNAIERISNQETIDVDDAVTTTAPLYKQLLNAFAEEAALEDAIYYMGEALRCGVIDLDVFLRQVRTLSRKQFMLRALMQKCRQKAGLSV</sequence>
<evidence type="ECO:0000256" key="4">
    <source>
        <dbReference type="ARBA" id="ARBA00022753"/>
    </source>
</evidence>
<dbReference type="InterPro" id="IPR037202">
    <property type="entry name" value="ESCRT_assembly_dom"/>
</dbReference>
<accession>A0AAV8W672</accession>
<feature type="coiled-coil region" evidence="8">
    <location>
        <begin position="244"/>
        <end position="316"/>
    </location>
</feature>
<dbReference type="Pfam" id="PF05743">
    <property type="entry name" value="UEV"/>
    <property type="match status" value="1"/>
</dbReference>
<dbReference type="CDD" id="cd11685">
    <property type="entry name" value="UEV_TSG101-like"/>
    <property type="match status" value="1"/>
</dbReference>
<comment type="subcellular location">
    <subcellularLocation>
        <location evidence="1">Endosome</location>
    </subcellularLocation>
</comment>
<feature type="domain" description="UEV" evidence="10">
    <location>
        <begin position="2"/>
        <end position="145"/>
    </location>
</feature>
<dbReference type="PROSITE" id="PS51312">
    <property type="entry name" value="SB"/>
    <property type="match status" value="1"/>
</dbReference>
<dbReference type="SUPFAM" id="SSF54495">
    <property type="entry name" value="UBC-like"/>
    <property type="match status" value="1"/>
</dbReference>
<gene>
    <name evidence="11" type="ORF">NQ315_004069</name>
</gene>
<evidence type="ECO:0000313" key="11">
    <source>
        <dbReference type="EMBL" id="KAJ8922135.1"/>
    </source>
</evidence>
<dbReference type="AlphaFoldDB" id="A0AAV8W672"/>
<dbReference type="GO" id="GO:0015031">
    <property type="term" value="P:protein transport"/>
    <property type="evidence" value="ECO:0007669"/>
    <property type="project" value="UniProtKB-UniRule"/>
</dbReference>
<dbReference type="InterPro" id="IPR017916">
    <property type="entry name" value="SB_dom"/>
</dbReference>
<comment type="caution">
    <text evidence="11">The sequence shown here is derived from an EMBL/GenBank/DDBJ whole genome shotgun (WGS) entry which is preliminary data.</text>
</comment>
<proteinExistence type="inferred from homology"/>
<dbReference type="SUPFAM" id="SSF140111">
    <property type="entry name" value="Endosomal sorting complex assembly domain"/>
    <property type="match status" value="1"/>
</dbReference>
<dbReference type="Gene3D" id="6.10.140.820">
    <property type="match status" value="1"/>
</dbReference>
<reference evidence="11 12" key="1">
    <citation type="journal article" date="2023" name="Insect Mol. Biol.">
        <title>Genome sequencing provides insights into the evolution of gene families encoding plant cell wall-degrading enzymes in longhorned beetles.</title>
        <authorList>
            <person name="Shin N.R."/>
            <person name="Okamura Y."/>
            <person name="Kirsch R."/>
            <person name="Pauchet Y."/>
        </authorList>
    </citation>
    <scope>NUCLEOTIDE SEQUENCE [LARGE SCALE GENOMIC DNA]</scope>
    <source>
        <strain evidence="11">EAD_L_NR</strain>
    </source>
</reference>
<dbReference type="GO" id="GO:0000813">
    <property type="term" value="C:ESCRT I complex"/>
    <property type="evidence" value="ECO:0007669"/>
    <property type="project" value="TreeGrafter"/>
</dbReference>
<evidence type="ECO:0000256" key="3">
    <source>
        <dbReference type="ARBA" id="ARBA00022448"/>
    </source>
</evidence>
<keyword evidence="5 7" id="KW-0653">Protein transport</keyword>
<organism evidence="11 12">
    <name type="scientific">Exocentrus adspersus</name>
    <dbReference type="NCBI Taxonomy" id="1586481"/>
    <lineage>
        <taxon>Eukaryota</taxon>
        <taxon>Metazoa</taxon>
        <taxon>Ecdysozoa</taxon>
        <taxon>Arthropoda</taxon>
        <taxon>Hexapoda</taxon>
        <taxon>Insecta</taxon>
        <taxon>Pterygota</taxon>
        <taxon>Neoptera</taxon>
        <taxon>Endopterygota</taxon>
        <taxon>Coleoptera</taxon>
        <taxon>Polyphaga</taxon>
        <taxon>Cucujiformia</taxon>
        <taxon>Chrysomeloidea</taxon>
        <taxon>Cerambycidae</taxon>
        <taxon>Lamiinae</taxon>
        <taxon>Acanthocinini</taxon>
        <taxon>Exocentrus</taxon>
    </lineage>
</organism>
<dbReference type="GO" id="GO:0008333">
    <property type="term" value="P:endosome to lysosome transport"/>
    <property type="evidence" value="ECO:0007669"/>
    <property type="project" value="TreeGrafter"/>
</dbReference>
<name>A0AAV8W672_9CUCU</name>
<dbReference type="GO" id="GO:0043130">
    <property type="term" value="F:ubiquitin binding"/>
    <property type="evidence" value="ECO:0007669"/>
    <property type="project" value="TreeGrafter"/>
</dbReference>
<keyword evidence="12" id="KW-1185">Reference proteome</keyword>